<keyword evidence="1" id="KW-1133">Transmembrane helix</keyword>
<dbReference type="RefSeq" id="WP_036485524.1">
    <property type="nucleotide sequence ID" value="NZ_JMQM01000002.1"/>
</dbReference>
<evidence type="ECO:0000256" key="1">
    <source>
        <dbReference type="SAM" id="Phobius"/>
    </source>
</evidence>
<dbReference type="InterPro" id="IPR007621">
    <property type="entry name" value="TPM_dom"/>
</dbReference>
<evidence type="ECO:0000313" key="3">
    <source>
        <dbReference type="EMBL" id="KFB08585.1"/>
    </source>
</evidence>
<protein>
    <recommendedName>
        <fullName evidence="2">TPM domain-containing protein</fullName>
    </recommendedName>
</protein>
<organism evidence="3 4">
    <name type="scientific">Nitratireductor basaltis</name>
    <dbReference type="NCBI Taxonomy" id="472175"/>
    <lineage>
        <taxon>Bacteria</taxon>
        <taxon>Pseudomonadati</taxon>
        <taxon>Pseudomonadota</taxon>
        <taxon>Alphaproteobacteria</taxon>
        <taxon>Hyphomicrobiales</taxon>
        <taxon>Phyllobacteriaceae</taxon>
        <taxon>Nitratireductor</taxon>
    </lineage>
</organism>
<dbReference type="eggNOG" id="COG3762">
    <property type="taxonomic scope" value="Bacteria"/>
</dbReference>
<proteinExistence type="predicted"/>
<dbReference type="PANTHER" id="PTHR30373:SF8">
    <property type="entry name" value="BLL7265 PROTEIN"/>
    <property type="match status" value="1"/>
</dbReference>
<dbReference type="STRING" id="472175.EL18_02838"/>
<sequence>MAGKFLNDAEHERIRNAITNAEARTSGEIHCVLAQRSDSYFLPAAFFLTMAIIGLSLIAAIVLHLYWLALPLYQFVLAQAASVATGLLVLHFRPGIRVHLVPRSLRYRRAHENARRQFVGRNIHLTRQRTGVLIFLSLEEHYGEVLADSGIANVVPQARWNETVAKLIEEASCGNLAEAFNAAIAMVGEELARHFPPTVDDQNELSDHLAEI</sequence>
<dbReference type="AlphaFoldDB" id="A0A084U6J9"/>
<gene>
    <name evidence="3" type="ORF">EL18_02838</name>
</gene>
<name>A0A084U6J9_9HYPH</name>
<dbReference type="Proteomes" id="UP000053675">
    <property type="component" value="Unassembled WGS sequence"/>
</dbReference>
<keyword evidence="4" id="KW-1185">Reference proteome</keyword>
<feature type="transmembrane region" description="Helical" evidence="1">
    <location>
        <begin position="72"/>
        <end position="90"/>
    </location>
</feature>
<accession>A0A084U6J9</accession>
<comment type="caution">
    <text evidence="3">The sequence shown here is derived from an EMBL/GenBank/DDBJ whole genome shotgun (WGS) entry which is preliminary data.</text>
</comment>
<dbReference type="OrthoDB" id="5825388at2"/>
<keyword evidence="1" id="KW-0472">Membrane</keyword>
<dbReference type="Gene3D" id="3.10.310.50">
    <property type="match status" value="1"/>
</dbReference>
<dbReference type="Pfam" id="PF04536">
    <property type="entry name" value="TPM_phosphatase"/>
    <property type="match status" value="1"/>
</dbReference>
<evidence type="ECO:0000313" key="4">
    <source>
        <dbReference type="Proteomes" id="UP000053675"/>
    </source>
</evidence>
<reference evidence="3 4" key="1">
    <citation type="submission" date="2014-05" db="EMBL/GenBank/DDBJ databases">
        <title>Draft Genome Sequence of Nitratireductor basaltis Strain UMTGB225, A Marine Bacterium Isolated from Green Barrel Tunicate.</title>
        <authorList>
            <person name="Gan H.Y."/>
        </authorList>
    </citation>
    <scope>NUCLEOTIDE SEQUENCE [LARGE SCALE GENOMIC DNA]</scope>
    <source>
        <strain evidence="3 4">UMTGB225</strain>
    </source>
</reference>
<feature type="transmembrane region" description="Helical" evidence="1">
    <location>
        <begin position="40"/>
        <end position="66"/>
    </location>
</feature>
<feature type="domain" description="TPM" evidence="2">
    <location>
        <begin position="96"/>
        <end position="188"/>
    </location>
</feature>
<dbReference type="PANTHER" id="PTHR30373">
    <property type="entry name" value="UPF0603 PROTEIN YGCG"/>
    <property type="match status" value="1"/>
</dbReference>
<evidence type="ECO:0000259" key="2">
    <source>
        <dbReference type="Pfam" id="PF04536"/>
    </source>
</evidence>
<dbReference type="PATRIC" id="fig|472175.3.peg.2832"/>
<keyword evidence="1" id="KW-0812">Transmembrane</keyword>
<dbReference type="EMBL" id="JMQM01000002">
    <property type="protein sequence ID" value="KFB08585.1"/>
    <property type="molecule type" value="Genomic_DNA"/>
</dbReference>